<evidence type="ECO:0000313" key="4">
    <source>
        <dbReference type="EMBL" id="KAJ8316732.1"/>
    </source>
</evidence>
<comment type="caution">
    <text evidence="4">The sequence shown here is derived from an EMBL/GenBank/DDBJ whole genome shotgun (WGS) entry which is preliminary data.</text>
</comment>
<reference evidence="4 5" key="1">
    <citation type="submission" date="2022-12" db="EMBL/GenBank/DDBJ databases">
        <title>Chromosome-level genome of Tegillarca granosa.</title>
        <authorList>
            <person name="Kim J."/>
        </authorList>
    </citation>
    <scope>NUCLEOTIDE SEQUENCE [LARGE SCALE GENOMIC DNA]</scope>
    <source>
        <strain evidence="4">Teg-2019</strain>
        <tissue evidence="4">Adductor muscle</tissue>
    </source>
</reference>
<keyword evidence="5" id="KW-1185">Reference proteome</keyword>
<dbReference type="SUPFAM" id="SSF56349">
    <property type="entry name" value="DNA breaking-rejoining enzymes"/>
    <property type="match status" value="1"/>
</dbReference>
<evidence type="ECO:0000313" key="5">
    <source>
        <dbReference type="Proteomes" id="UP001217089"/>
    </source>
</evidence>
<dbReference type="SUPFAM" id="SSF52266">
    <property type="entry name" value="SGNH hydrolase"/>
    <property type="match status" value="1"/>
</dbReference>
<evidence type="ECO:0000256" key="3">
    <source>
        <dbReference type="SAM" id="MobiDB-lite"/>
    </source>
</evidence>
<dbReference type="EMBL" id="JARBDR010000252">
    <property type="protein sequence ID" value="KAJ8316732.1"/>
    <property type="molecule type" value="Genomic_DNA"/>
</dbReference>
<dbReference type="InterPro" id="IPR011010">
    <property type="entry name" value="DNA_brk_join_enz"/>
</dbReference>
<dbReference type="InterPro" id="IPR013762">
    <property type="entry name" value="Integrase-like_cat_sf"/>
</dbReference>
<dbReference type="PANTHER" id="PTHR35558">
    <property type="entry name" value="SGNH_HYDRO DOMAIN-CONTAINING PROTEIN"/>
    <property type="match status" value="1"/>
</dbReference>
<feature type="compositionally biased region" description="Basic residues" evidence="3">
    <location>
        <begin position="1"/>
        <end position="21"/>
    </location>
</feature>
<accession>A0ABQ9FHF0</accession>
<name>A0ABQ9FHF0_TEGGR</name>
<evidence type="ECO:0000256" key="1">
    <source>
        <dbReference type="ARBA" id="ARBA00023125"/>
    </source>
</evidence>
<dbReference type="SUPFAM" id="SSF47823">
    <property type="entry name" value="lambda integrase-like, N-terminal domain"/>
    <property type="match status" value="1"/>
</dbReference>
<protein>
    <submittedName>
        <fullName evidence="4">Uncharacterized protein</fullName>
    </submittedName>
</protein>
<dbReference type="PANTHER" id="PTHR35558:SF1">
    <property type="entry name" value="ENDONUCLEASE_EXONUCLEASE_PHOSPHATASE DOMAIN-CONTAINING PROTEIN"/>
    <property type="match status" value="1"/>
</dbReference>
<evidence type="ECO:0000256" key="2">
    <source>
        <dbReference type="ARBA" id="ARBA00023172"/>
    </source>
</evidence>
<keyword evidence="2" id="KW-0233">DNA recombination</keyword>
<dbReference type="InterPro" id="IPR010998">
    <property type="entry name" value="Integrase_recombinase_N"/>
</dbReference>
<dbReference type="Proteomes" id="UP001217089">
    <property type="component" value="Unassembled WGS sequence"/>
</dbReference>
<gene>
    <name evidence="4" type="ORF">KUTeg_005678</name>
</gene>
<organism evidence="4 5">
    <name type="scientific">Tegillarca granosa</name>
    <name type="common">Malaysian cockle</name>
    <name type="synonym">Anadara granosa</name>
    <dbReference type="NCBI Taxonomy" id="220873"/>
    <lineage>
        <taxon>Eukaryota</taxon>
        <taxon>Metazoa</taxon>
        <taxon>Spiralia</taxon>
        <taxon>Lophotrochozoa</taxon>
        <taxon>Mollusca</taxon>
        <taxon>Bivalvia</taxon>
        <taxon>Autobranchia</taxon>
        <taxon>Pteriomorphia</taxon>
        <taxon>Arcoida</taxon>
        <taxon>Arcoidea</taxon>
        <taxon>Arcidae</taxon>
        <taxon>Tegillarca</taxon>
    </lineage>
</organism>
<keyword evidence="1" id="KW-0238">DNA-binding</keyword>
<dbReference type="Gene3D" id="1.10.150.130">
    <property type="match status" value="1"/>
</dbReference>
<proteinExistence type="predicted"/>
<feature type="region of interest" description="Disordered" evidence="3">
    <location>
        <begin position="1"/>
        <end position="35"/>
    </location>
</feature>
<sequence>MPPKRKPSKKAGGIPKKKRKINANEPRDAGVIRQGNGNNNISLENIWGLKTPLLRPSPGQVGAILQTPHASTSAMPDVVWCADDDITAHIPNQLREKIWGHQYVNLVLLLKGSAELTDFYTASNLVLNEYGCLESRPKVLKDKIPSIEKWTDSFLLFTNIYLRRYPERAVELTQYMSVIRDAAARSPGFGWRAYDEQFRLRQAIQYQSWATLNYPLWLRLLSVPRNSDKVGSNGNSQKGLSPSTVSSYLAAISHVHKVYKWTNPKSQYLVQKAVTGLRRIRQVRDSRAPVTEDMLHNNYHILETVCWSGYELWLFRSAYCFAFYGLLRVSELVYTTADMAHRPLFYSDIKVSTSGSKVGLLVKIRFSKTDQQGRSITLRIPVITGKSVCPVLSIKKFLSVRNRSDGILFIHEDGSPLTHVWILGSSIIYWACRMANRLLSRHLRLEHLGVHISWFGKRGMIREDVLLPVSQKLTYLPPPKVLILYVGANNIPSTNTEILCNRIKQDIHQLAVWMPDSFVIWSDLICRLNWRGEIGIQTLERKRKRINRMGGGVSITTGGCLFIKFSSDKKAIQTQLDTTMDIKSISVFKYHYLSLNIHVCQLHSGFDMDY</sequence>
<dbReference type="Gene3D" id="1.10.443.10">
    <property type="entry name" value="Intergrase catalytic core"/>
    <property type="match status" value="1"/>
</dbReference>